<evidence type="ECO:0000313" key="13">
    <source>
        <dbReference type="Proteomes" id="UP000245946"/>
    </source>
</evidence>
<feature type="compositionally biased region" description="Polar residues" evidence="10">
    <location>
        <begin position="513"/>
        <end position="527"/>
    </location>
</feature>
<protein>
    <recommendedName>
        <fullName evidence="2">Cytosolic Fe-S cluster assembly factor NAR1</fullName>
    </recommendedName>
    <alternativeName>
        <fullName evidence="3">Cytosolic Fe-S cluster assembly factor nar1</fullName>
    </alternativeName>
    <alternativeName>
        <fullName evidence="9">Nuclear architecture-related protein 1</fullName>
    </alternativeName>
</protein>
<keyword evidence="7" id="KW-0411">Iron-sulfur</keyword>
<evidence type="ECO:0000256" key="10">
    <source>
        <dbReference type="SAM" id="MobiDB-lite"/>
    </source>
</evidence>
<name>A0A316Z970_9BASI</name>
<evidence type="ECO:0000256" key="2">
    <source>
        <dbReference type="ARBA" id="ARBA00015854"/>
    </source>
</evidence>
<organism evidence="12 13">
    <name type="scientific">Tilletiopsis washingtonensis</name>
    <dbReference type="NCBI Taxonomy" id="58919"/>
    <lineage>
        <taxon>Eukaryota</taxon>
        <taxon>Fungi</taxon>
        <taxon>Dikarya</taxon>
        <taxon>Basidiomycota</taxon>
        <taxon>Ustilaginomycotina</taxon>
        <taxon>Exobasidiomycetes</taxon>
        <taxon>Entylomatales</taxon>
        <taxon>Entylomatales incertae sedis</taxon>
        <taxon>Tilletiopsis</taxon>
    </lineage>
</organism>
<sequence length="637" mass="68268">MAFSGALTLTDLNDYLGPSQACIKPVSGAVETPVDDAAAASTSIAIDADGTYFEQQGANTAASAAQAPQPRARTRLETAQISLDDCLACSGCVTSAEAVLVGMQSTAEMRNKLASFAELPSGSRPLLVASIAPQVLSSLSARYTHSADLVTPLTDRQLLARISHFLRTSFDFDVVHDTTFARHLSLRAHQREFSERRKARQQLPMLASACPGWVCYAEKTHGELLPLLSRTRSPQQMAGLLAKRTLKEWHGRAAVYHVAVMPCYDKKLEASRPDFAQGAEEEKQRDVDCVITTGELDTLMREEGFELLDPVPGEEDEQEAVQQRIPDLVPAAGSSSGGFLFSLLADAWRTHLASLPDSAPQPLLDVRTIRSADYTEYVLRAADSDEVLFRGAACYGFRNLQNLVRRLQRSTGLKGKNSAVAGRLVEDSDSPRRGRGGMVRRGRGAAVSAVARNGVDEAYDYVEVMACPGGCVNGGGQLRPPTNALEGQEQPDPSANSLVARALAAADSTEMQIDAQGSSSGVATPLSTGGEEEVRGWKGTSREWVRKVEARYFADTPAGSVHAAQALGVGGTPVEAQRAVQTALAREVEDGVKRQKLLDAITRAVEAQLCGTMGDEALRTQYHAVSDEAISGLAVQW</sequence>
<dbReference type="RefSeq" id="XP_025598410.1">
    <property type="nucleotide sequence ID" value="XM_025745230.1"/>
</dbReference>
<gene>
    <name evidence="12" type="ORF">FA09DRAFT_360419</name>
</gene>
<dbReference type="GO" id="GO:0046872">
    <property type="term" value="F:metal ion binding"/>
    <property type="evidence" value="ECO:0007669"/>
    <property type="project" value="UniProtKB-KW"/>
</dbReference>
<dbReference type="PANTHER" id="PTHR11615">
    <property type="entry name" value="NITRATE, FORMATE, IRON DEHYDROGENASE"/>
    <property type="match status" value="1"/>
</dbReference>
<proteinExistence type="inferred from homology"/>
<evidence type="ECO:0000256" key="7">
    <source>
        <dbReference type="ARBA" id="ARBA00023014"/>
    </source>
</evidence>
<dbReference type="FunFam" id="3.30.70.20:FF:000042">
    <property type="entry name" value="Cytosolic Fe-S cluster assembly factor NAR1"/>
    <property type="match status" value="1"/>
</dbReference>
<evidence type="ECO:0000256" key="3">
    <source>
        <dbReference type="ARBA" id="ARBA00017073"/>
    </source>
</evidence>
<keyword evidence="6" id="KW-0408">Iron</keyword>
<dbReference type="OrthoDB" id="10253113at2759"/>
<evidence type="ECO:0000256" key="6">
    <source>
        <dbReference type="ARBA" id="ARBA00023004"/>
    </source>
</evidence>
<feature type="domain" description="Iron hydrogenase large subunit C-terminal" evidence="11">
    <location>
        <begin position="127"/>
        <end position="475"/>
    </location>
</feature>
<dbReference type="GO" id="GO:0051539">
    <property type="term" value="F:4 iron, 4 sulfur cluster binding"/>
    <property type="evidence" value="ECO:0007669"/>
    <property type="project" value="UniProtKB-KW"/>
</dbReference>
<dbReference type="GeneID" id="37272774"/>
<evidence type="ECO:0000256" key="9">
    <source>
        <dbReference type="ARBA" id="ARBA00031269"/>
    </source>
</evidence>
<dbReference type="STRING" id="58919.A0A316Z970"/>
<evidence type="ECO:0000256" key="1">
    <source>
        <dbReference type="ARBA" id="ARBA00006596"/>
    </source>
</evidence>
<accession>A0A316Z970</accession>
<reference evidence="12 13" key="1">
    <citation type="journal article" date="2018" name="Mol. Biol. Evol.">
        <title>Broad Genomic Sampling Reveals a Smut Pathogenic Ancestry of the Fungal Clade Ustilaginomycotina.</title>
        <authorList>
            <person name="Kijpornyongpan T."/>
            <person name="Mondo S.J."/>
            <person name="Barry K."/>
            <person name="Sandor L."/>
            <person name="Lee J."/>
            <person name="Lipzen A."/>
            <person name="Pangilinan J."/>
            <person name="LaButti K."/>
            <person name="Hainaut M."/>
            <person name="Henrissat B."/>
            <person name="Grigoriev I.V."/>
            <person name="Spatafora J.W."/>
            <person name="Aime M.C."/>
        </authorList>
    </citation>
    <scope>NUCLEOTIDE SEQUENCE [LARGE SCALE GENOMIC DNA]</scope>
    <source>
        <strain evidence="12 13">MCA 4186</strain>
    </source>
</reference>
<evidence type="ECO:0000256" key="4">
    <source>
        <dbReference type="ARBA" id="ARBA00022485"/>
    </source>
</evidence>
<dbReference type="Pfam" id="PF02906">
    <property type="entry name" value="Fe_hyd_lg_C"/>
    <property type="match status" value="1"/>
</dbReference>
<comment type="function">
    <text evidence="8">Component of the cytosolic Fe/S protein assembly machinery. Required for maturation of extramitochondrial Fe/S proteins. May play a role in the transfer of pre-assembled Fe/S clusters to target apoproteins.</text>
</comment>
<feature type="region of interest" description="Disordered" evidence="10">
    <location>
        <begin position="513"/>
        <end position="538"/>
    </location>
</feature>
<dbReference type="InterPro" id="IPR009016">
    <property type="entry name" value="Fe_hydrogenase"/>
</dbReference>
<evidence type="ECO:0000313" key="12">
    <source>
        <dbReference type="EMBL" id="PWN98131.1"/>
    </source>
</evidence>
<evidence type="ECO:0000259" key="11">
    <source>
        <dbReference type="Pfam" id="PF02906"/>
    </source>
</evidence>
<dbReference type="SUPFAM" id="SSF53920">
    <property type="entry name" value="Fe-only hydrogenase"/>
    <property type="match status" value="1"/>
</dbReference>
<dbReference type="Gene3D" id="3.40.950.10">
    <property type="entry name" value="Fe-only Hydrogenase (Larger Subunit), Chain L, domain 3"/>
    <property type="match status" value="1"/>
</dbReference>
<keyword evidence="13" id="KW-1185">Reference proteome</keyword>
<keyword evidence="4" id="KW-0004">4Fe-4S</keyword>
<dbReference type="EMBL" id="KZ819292">
    <property type="protein sequence ID" value="PWN98131.1"/>
    <property type="molecule type" value="Genomic_DNA"/>
</dbReference>
<dbReference type="Proteomes" id="UP000245946">
    <property type="component" value="Unassembled WGS sequence"/>
</dbReference>
<dbReference type="InterPro" id="IPR050340">
    <property type="entry name" value="Cytosolic_Fe-S_CAF"/>
</dbReference>
<keyword evidence="5" id="KW-0479">Metal-binding</keyword>
<dbReference type="AlphaFoldDB" id="A0A316Z970"/>
<evidence type="ECO:0000256" key="8">
    <source>
        <dbReference type="ARBA" id="ARBA00025099"/>
    </source>
</evidence>
<evidence type="ECO:0000256" key="5">
    <source>
        <dbReference type="ARBA" id="ARBA00022723"/>
    </source>
</evidence>
<comment type="similarity">
    <text evidence="1">Belongs to the NARF family.</text>
</comment>
<dbReference type="InterPro" id="IPR004108">
    <property type="entry name" value="Fe_hydrogenase_lsu_C"/>
</dbReference>